<gene>
    <name evidence="1" type="ORF">BCB44BAC_02494</name>
</gene>
<accession>A0AAX2CI29</accession>
<name>A0AAX2CI29_9BACI</name>
<dbReference type="AlphaFoldDB" id="A0AAX2CI29"/>
<protein>
    <submittedName>
        <fullName evidence="1">Uncharacterized protein</fullName>
    </submittedName>
</protein>
<dbReference type="EMBL" id="FMIK01000030">
    <property type="protein sequence ID" value="SCL95112.1"/>
    <property type="molecule type" value="Genomic_DNA"/>
</dbReference>
<proteinExistence type="predicted"/>
<sequence length="28" mass="3327">MNGMYSKEYGVRLESELKHLLKQENDLT</sequence>
<organism evidence="1 2">
    <name type="scientific">Bacillus cytotoxicus</name>
    <dbReference type="NCBI Taxonomy" id="580165"/>
    <lineage>
        <taxon>Bacteria</taxon>
        <taxon>Bacillati</taxon>
        <taxon>Bacillota</taxon>
        <taxon>Bacilli</taxon>
        <taxon>Bacillales</taxon>
        <taxon>Bacillaceae</taxon>
        <taxon>Bacillus</taxon>
        <taxon>Bacillus cereus group</taxon>
    </lineage>
</organism>
<comment type="caution">
    <text evidence="1">The sequence shown here is derived from an EMBL/GenBank/DDBJ whole genome shotgun (WGS) entry which is preliminary data.</text>
</comment>
<evidence type="ECO:0000313" key="1">
    <source>
        <dbReference type="EMBL" id="SCL95112.1"/>
    </source>
</evidence>
<dbReference type="Proteomes" id="UP000242164">
    <property type="component" value="Unassembled WGS sequence"/>
</dbReference>
<reference evidence="1 2" key="1">
    <citation type="submission" date="2016-08" db="EMBL/GenBank/DDBJ databases">
        <authorList>
            <person name="Loux V."/>
            <person name="Rue O."/>
        </authorList>
    </citation>
    <scope>NUCLEOTIDE SEQUENCE [LARGE SCALE GENOMIC DNA]</scope>
    <source>
        <strain evidence="1 2">AFSSA_08CEB44bac</strain>
    </source>
</reference>
<evidence type="ECO:0000313" key="2">
    <source>
        <dbReference type="Proteomes" id="UP000242164"/>
    </source>
</evidence>